<accession>A0A1G2B1J5</accession>
<comment type="caution">
    <text evidence="8">The sequence shown here is derived from an EMBL/GenBank/DDBJ whole genome shotgun (WGS) entry which is preliminary data.</text>
</comment>
<evidence type="ECO:0000256" key="2">
    <source>
        <dbReference type="ARBA" id="ARBA00022475"/>
    </source>
</evidence>
<feature type="transmembrane region" description="Helical" evidence="6">
    <location>
        <begin position="255"/>
        <end position="272"/>
    </location>
</feature>
<dbReference type="InterPro" id="IPR000620">
    <property type="entry name" value="EamA_dom"/>
</dbReference>
<organism evidence="8 9">
    <name type="scientific">Candidatus Kerfeldbacteria bacterium RIFCSPHIGHO2_12_FULL_48_17</name>
    <dbReference type="NCBI Taxonomy" id="1798542"/>
    <lineage>
        <taxon>Bacteria</taxon>
        <taxon>Candidatus Kerfeldiibacteriota</taxon>
    </lineage>
</organism>
<feature type="transmembrane region" description="Helical" evidence="6">
    <location>
        <begin position="95"/>
        <end position="120"/>
    </location>
</feature>
<feature type="transmembrane region" description="Helical" evidence="6">
    <location>
        <begin position="69"/>
        <end position="89"/>
    </location>
</feature>
<evidence type="ECO:0000313" key="8">
    <source>
        <dbReference type="EMBL" id="OGY83061.1"/>
    </source>
</evidence>
<dbReference type="AlphaFoldDB" id="A0A1G2B1J5"/>
<feature type="domain" description="EamA" evidence="7">
    <location>
        <begin position="160"/>
        <end position="293"/>
    </location>
</feature>
<evidence type="ECO:0000256" key="1">
    <source>
        <dbReference type="ARBA" id="ARBA00004651"/>
    </source>
</evidence>
<evidence type="ECO:0000256" key="3">
    <source>
        <dbReference type="ARBA" id="ARBA00022692"/>
    </source>
</evidence>
<keyword evidence="4 6" id="KW-1133">Transmembrane helix</keyword>
<dbReference type="Proteomes" id="UP000176952">
    <property type="component" value="Unassembled WGS sequence"/>
</dbReference>
<dbReference type="PANTHER" id="PTHR32322">
    <property type="entry name" value="INNER MEMBRANE TRANSPORTER"/>
    <property type="match status" value="1"/>
</dbReference>
<feature type="transmembrane region" description="Helical" evidence="6">
    <location>
        <begin position="222"/>
        <end position="243"/>
    </location>
</feature>
<evidence type="ECO:0000313" key="9">
    <source>
        <dbReference type="Proteomes" id="UP000176952"/>
    </source>
</evidence>
<evidence type="ECO:0000256" key="6">
    <source>
        <dbReference type="SAM" id="Phobius"/>
    </source>
</evidence>
<feature type="transmembrane region" description="Helical" evidence="6">
    <location>
        <begin position="127"/>
        <end position="144"/>
    </location>
</feature>
<dbReference type="Pfam" id="PF00892">
    <property type="entry name" value="EamA"/>
    <property type="match status" value="2"/>
</dbReference>
<name>A0A1G2B1J5_9BACT</name>
<keyword evidence="3 6" id="KW-0812">Transmembrane</keyword>
<protein>
    <recommendedName>
        <fullName evidence="7">EamA domain-containing protein</fullName>
    </recommendedName>
</protein>
<dbReference type="STRING" id="1798542.A3F54_04505"/>
<keyword evidence="5 6" id="KW-0472">Membrane</keyword>
<sequence>MKKYLYFGSFAVVIAAILWSLDGLLRRQLFNLPGTVIVFWEHIIGLIVLSPILLHQWRTFRVLTKKQWLSILFVAFLSGAVGTIFYTKALLSIQFIPFSVVVLLQQLQPLFAILTAAVLLKERISKRFILLAALALVAAYGVSFPTLTVNFETGNGTITAALLALGAAVCWGASTAFSKYTLKGTSFLTVTGARFALTPVFALIFTATFQQTKQLTALTTTQWWYIIAITFSTGLVALAIYYFGLQKIPASRATLLELAWPVSAVLTGFFLLNENLTLTQWLASFILIATMYAVARDAQGNQPRFV</sequence>
<evidence type="ECO:0000256" key="5">
    <source>
        <dbReference type="ARBA" id="ARBA00023136"/>
    </source>
</evidence>
<dbReference type="PANTHER" id="PTHR32322:SF18">
    <property type="entry name" value="S-ADENOSYLMETHIONINE_S-ADENOSYLHOMOCYSTEINE TRANSPORTER"/>
    <property type="match status" value="1"/>
</dbReference>
<feature type="transmembrane region" description="Helical" evidence="6">
    <location>
        <begin position="5"/>
        <end position="25"/>
    </location>
</feature>
<proteinExistence type="predicted"/>
<feature type="transmembrane region" description="Helical" evidence="6">
    <location>
        <begin position="156"/>
        <end position="174"/>
    </location>
</feature>
<evidence type="ECO:0000259" key="7">
    <source>
        <dbReference type="Pfam" id="PF00892"/>
    </source>
</evidence>
<feature type="domain" description="EamA" evidence="7">
    <location>
        <begin position="7"/>
        <end position="143"/>
    </location>
</feature>
<feature type="transmembrane region" description="Helical" evidence="6">
    <location>
        <begin position="186"/>
        <end position="210"/>
    </location>
</feature>
<evidence type="ECO:0000256" key="4">
    <source>
        <dbReference type="ARBA" id="ARBA00022989"/>
    </source>
</evidence>
<dbReference type="SUPFAM" id="SSF103481">
    <property type="entry name" value="Multidrug resistance efflux transporter EmrE"/>
    <property type="match status" value="2"/>
</dbReference>
<feature type="transmembrane region" description="Helical" evidence="6">
    <location>
        <begin position="37"/>
        <end position="57"/>
    </location>
</feature>
<gene>
    <name evidence="8" type="ORF">A3F54_04505</name>
</gene>
<comment type="subcellular location">
    <subcellularLocation>
        <location evidence="1">Cell membrane</location>
        <topology evidence="1">Multi-pass membrane protein</topology>
    </subcellularLocation>
</comment>
<keyword evidence="2" id="KW-1003">Cell membrane</keyword>
<reference evidence="8 9" key="1">
    <citation type="journal article" date="2016" name="Nat. Commun.">
        <title>Thousands of microbial genomes shed light on interconnected biogeochemical processes in an aquifer system.</title>
        <authorList>
            <person name="Anantharaman K."/>
            <person name="Brown C.T."/>
            <person name="Hug L.A."/>
            <person name="Sharon I."/>
            <person name="Castelle C.J."/>
            <person name="Probst A.J."/>
            <person name="Thomas B.C."/>
            <person name="Singh A."/>
            <person name="Wilkins M.J."/>
            <person name="Karaoz U."/>
            <person name="Brodie E.L."/>
            <person name="Williams K.H."/>
            <person name="Hubbard S.S."/>
            <person name="Banfield J.F."/>
        </authorList>
    </citation>
    <scope>NUCLEOTIDE SEQUENCE [LARGE SCALE GENOMIC DNA]</scope>
</reference>
<dbReference type="InterPro" id="IPR050638">
    <property type="entry name" value="AA-Vitamin_Transporters"/>
</dbReference>
<dbReference type="EMBL" id="MHKD01000022">
    <property type="protein sequence ID" value="OGY83061.1"/>
    <property type="molecule type" value="Genomic_DNA"/>
</dbReference>
<dbReference type="InterPro" id="IPR037185">
    <property type="entry name" value="EmrE-like"/>
</dbReference>
<dbReference type="GO" id="GO:0005886">
    <property type="term" value="C:plasma membrane"/>
    <property type="evidence" value="ECO:0007669"/>
    <property type="project" value="UniProtKB-SubCell"/>
</dbReference>
<feature type="transmembrane region" description="Helical" evidence="6">
    <location>
        <begin position="278"/>
        <end position="295"/>
    </location>
</feature>